<protein>
    <submittedName>
        <fullName evidence="5">DNA-binding transcriptional ArsR family regulator</fullName>
    </submittedName>
</protein>
<keyword evidence="1" id="KW-0805">Transcription regulation</keyword>
<dbReference type="InterPro" id="IPR011991">
    <property type="entry name" value="ArsR-like_HTH"/>
</dbReference>
<dbReference type="InterPro" id="IPR036388">
    <property type="entry name" value="WH-like_DNA-bd_sf"/>
</dbReference>
<dbReference type="GO" id="GO:0003700">
    <property type="term" value="F:DNA-binding transcription factor activity"/>
    <property type="evidence" value="ECO:0007669"/>
    <property type="project" value="InterPro"/>
</dbReference>
<dbReference type="InterPro" id="IPR001845">
    <property type="entry name" value="HTH_ArsR_DNA-bd_dom"/>
</dbReference>
<dbReference type="SUPFAM" id="SSF46785">
    <property type="entry name" value="Winged helix' DNA-binding domain"/>
    <property type="match status" value="1"/>
</dbReference>
<sequence length="326" mass="36003">MLRIHFTADDLARTRIMRGADVMWEIVSSLQLLQNREGAVVFDRWRRQVRGRLGRWVRPLITLAPHAAYFPDFLTPPEGSPSLEHGLDKVLSTPRTRLREDLGILASLRRLPSWTGRLAAGDIETVDVLDSAFRAYHGSVIAPDWALVQASVEADRERRVRSLAVGGCESLLNSFQPLMRWNPPVLEADYPVRQDLVLDGRGLLLVPGYFCWRTPVTLVDPELPPVLVYPIATEARLASEAPAHADDRSLVKLLGRTRAAVLRAVESGGTTTDISRRTDTSVASASQHATVLREAGLISTRRDGGAVRHTLTPLGQAVLTGRSRLP</sequence>
<proteinExistence type="predicted"/>
<keyword evidence="3" id="KW-0804">Transcription</keyword>
<dbReference type="GO" id="GO:0003677">
    <property type="term" value="F:DNA binding"/>
    <property type="evidence" value="ECO:0007669"/>
    <property type="project" value="UniProtKB-KW"/>
</dbReference>
<evidence type="ECO:0000256" key="3">
    <source>
        <dbReference type="ARBA" id="ARBA00023163"/>
    </source>
</evidence>
<comment type="caution">
    <text evidence="5">The sequence shown here is derived from an EMBL/GenBank/DDBJ whole genome shotgun (WGS) entry which is preliminary data.</text>
</comment>
<name>A0A543BZC9_9ACTN</name>
<dbReference type="AlphaFoldDB" id="A0A543BZC9"/>
<evidence type="ECO:0000256" key="2">
    <source>
        <dbReference type="ARBA" id="ARBA00023125"/>
    </source>
</evidence>
<evidence type="ECO:0000313" key="5">
    <source>
        <dbReference type="EMBL" id="TQL90184.1"/>
    </source>
</evidence>
<evidence type="ECO:0000259" key="4">
    <source>
        <dbReference type="SMART" id="SM00418"/>
    </source>
</evidence>
<gene>
    <name evidence="5" type="ORF">FB559_7477</name>
</gene>
<dbReference type="InterPro" id="IPR051011">
    <property type="entry name" value="Metal_resp_trans_reg"/>
</dbReference>
<feature type="domain" description="HTH arsR-type" evidence="4">
    <location>
        <begin position="252"/>
        <end position="319"/>
    </location>
</feature>
<dbReference type="CDD" id="cd00090">
    <property type="entry name" value="HTH_ARSR"/>
    <property type="match status" value="1"/>
</dbReference>
<dbReference type="RefSeq" id="WP_141962258.1">
    <property type="nucleotide sequence ID" value="NZ_VFOZ01000002.1"/>
</dbReference>
<evidence type="ECO:0000313" key="6">
    <source>
        <dbReference type="Proteomes" id="UP000316096"/>
    </source>
</evidence>
<dbReference type="PANTHER" id="PTHR43132:SF8">
    <property type="entry name" value="HTH-TYPE TRANSCRIPTIONAL REGULATOR KMTR"/>
    <property type="match status" value="1"/>
</dbReference>
<dbReference type="Proteomes" id="UP000316096">
    <property type="component" value="Unassembled WGS sequence"/>
</dbReference>
<dbReference type="SMART" id="SM00418">
    <property type="entry name" value="HTH_ARSR"/>
    <property type="match status" value="1"/>
</dbReference>
<dbReference type="PANTHER" id="PTHR43132">
    <property type="entry name" value="ARSENICAL RESISTANCE OPERON REPRESSOR ARSR-RELATED"/>
    <property type="match status" value="1"/>
</dbReference>
<accession>A0A543BZC9</accession>
<keyword evidence="2 5" id="KW-0238">DNA-binding</keyword>
<dbReference type="OrthoDB" id="3808065at2"/>
<dbReference type="Gene3D" id="1.10.10.10">
    <property type="entry name" value="Winged helix-like DNA-binding domain superfamily/Winged helix DNA-binding domain"/>
    <property type="match status" value="1"/>
</dbReference>
<keyword evidence="6" id="KW-1185">Reference proteome</keyword>
<organism evidence="5 6">
    <name type="scientific">Actinoallomurus bryophytorum</name>
    <dbReference type="NCBI Taxonomy" id="1490222"/>
    <lineage>
        <taxon>Bacteria</taxon>
        <taxon>Bacillati</taxon>
        <taxon>Actinomycetota</taxon>
        <taxon>Actinomycetes</taxon>
        <taxon>Streptosporangiales</taxon>
        <taxon>Thermomonosporaceae</taxon>
        <taxon>Actinoallomurus</taxon>
    </lineage>
</organism>
<evidence type="ECO:0000256" key="1">
    <source>
        <dbReference type="ARBA" id="ARBA00023015"/>
    </source>
</evidence>
<reference evidence="5 6" key="1">
    <citation type="submission" date="2019-06" db="EMBL/GenBank/DDBJ databases">
        <title>Sequencing the genomes of 1000 actinobacteria strains.</title>
        <authorList>
            <person name="Klenk H.-P."/>
        </authorList>
    </citation>
    <scope>NUCLEOTIDE SEQUENCE [LARGE SCALE GENOMIC DNA]</scope>
    <source>
        <strain evidence="5 6">DSM 102200</strain>
    </source>
</reference>
<dbReference type="InterPro" id="IPR036390">
    <property type="entry name" value="WH_DNA-bd_sf"/>
</dbReference>
<dbReference type="EMBL" id="VFOZ01000002">
    <property type="protein sequence ID" value="TQL90184.1"/>
    <property type="molecule type" value="Genomic_DNA"/>
</dbReference>